<name>A0A7Y9RZS6_9ACTN</name>
<comment type="caution">
    <text evidence="2">The sequence shown here is derived from an EMBL/GenBank/DDBJ whole genome shotgun (WGS) entry which is preliminary data.</text>
</comment>
<dbReference type="Pfam" id="PF11255">
    <property type="entry name" value="DUF3054"/>
    <property type="match status" value="1"/>
</dbReference>
<reference evidence="2 3" key="1">
    <citation type="submission" date="2020-07" db="EMBL/GenBank/DDBJ databases">
        <title>Sequencing the genomes of 1000 actinobacteria strains.</title>
        <authorList>
            <person name="Klenk H.-P."/>
        </authorList>
    </citation>
    <scope>NUCLEOTIDE SEQUENCE [LARGE SCALE GENOMIC DNA]</scope>
    <source>
        <strain evidence="2 3">DSM 23819</strain>
    </source>
</reference>
<dbReference type="InterPro" id="IPR021414">
    <property type="entry name" value="DUF3054"/>
</dbReference>
<dbReference type="AlphaFoldDB" id="A0A7Y9RZS6"/>
<feature type="transmembrane region" description="Helical" evidence="1">
    <location>
        <begin position="35"/>
        <end position="54"/>
    </location>
</feature>
<keyword evidence="1" id="KW-1133">Transmembrane helix</keyword>
<keyword evidence="1" id="KW-0472">Membrane</keyword>
<feature type="transmembrane region" description="Helical" evidence="1">
    <location>
        <begin position="66"/>
        <end position="86"/>
    </location>
</feature>
<feature type="transmembrane region" description="Helical" evidence="1">
    <location>
        <begin position="92"/>
        <end position="118"/>
    </location>
</feature>
<keyword evidence="3" id="KW-1185">Reference proteome</keyword>
<sequence>MSSRARVPLVADLALVTIFAAIGRAEHDRGNVVLGVLATAWPFLVGVLVGWLLVRLLGRREALDLGAGVTVVVSAVVVGMLLRVIIGEGTALSFIIVATLVLGALLLGWRAIAAWFAARSRNDAA</sequence>
<accession>A0A7Y9RZS6</accession>
<evidence type="ECO:0000313" key="2">
    <source>
        <dbReference type="EMBL" id="NYG57648.1"/>
    </source>
</evidence>
<evidence type="ECO:0000313" key="3">
    <source>
        <dbReference type="Proteomes" id="UP000540656"/>
    </source>
</evidence>
<gene>
    <name evidence="2" type="ORF">BJ980_000571</name>
</gene>
<organism evidence="2 3">
    <name type="scientific">Nocardioides daedukensis</name>
    <dbReference type="NCBI Taxonomy" id="634462"/>
    <lineage>
        <taxon>Bacteria</taxon>
        <taxon>Bacillati</taxon>
        <taxon>Actinomycetota</taxon>
        <taxon>Actinomycetes</taxon>
        <taxon>Propionibacteriales</taxon>
        <taxon>Nocardioidaceae</taxon>
        <taxon>Nocardioides</taxon>
    </lineage>
</organism>
<dbReference type="Proteomes" id="UP000540656">
    <property type="component" value="Unassembled WGS sequence"/>
</dbReference>
<keyword evidence="1" id="KW-0812">Transmembrane</keyword>
<proteinExistence type="predicted"/>
<evidence type="ECO:0000256" key="1">
    <source>
        <dbReference type="SAM" id="Phobius"/>
    </source>
</evidence>
<dbReference type="RefSeq" id="WP_179500892.1">
    <property type="nucleotide sequence ID" value="NZ_JACCAA010000001.1"/>
</dbReference>
<dbReference type="EMBL" id="JACCAA010000001">
    <property type="protein sequence ID" value="NYG57648.1"/>
    <property type="molecule type" value="Genomic_DNA"/>
</dbReference>
<protein>
    <submittedName>
        <fullName evidence="2">Uncharacterized membrane protein YcaP (DUF421 family)</fullName>
    </submittedName>
</protein>